<accession>A0A5B8MVU8</accession>
<keyword evidence="1" id="KW-0812">Transmembrane</keyword>
<organism evidence="2 3">
    <name type="scientific">Chloropicon primus</name>
    <dbReference type="NCBI Taxonomy" id="1764295"/>
    <lineage>
        <taxon>Eukaryota</taxon>
        <taxon>Viridiplantae</taxon>
        <taxon>Chlorophyta</taxon>
        <taxon>Chloropicophyceae</taxon>
        <taxon>Chloropicales</taxon>
        <taxon>Chloropicaceae</taxon>
        <taxon>Chloropicon</taxon>
    </lineage>
</organism>
<keyword evidence="1" id="KW-0472">Membrane</keyword>
<dbReference type="AlphaFoldDB" id="A0A5B8MVU8"/>
<sequence length="247" mass="26143">MARERERARRQEDQGRRRARVAVGVVVVVLLVFVAERVSVAAAQEDNVAPGTADAGFFAGTGLDPTANPPKECDKFIKDYEKQGVQGLVDTLQQVQTAPEIDRVYGLQQLLPCSGFDSECQSAFSSILGATCLPEILAVDGWVKKGGDAANASESIPEIKEALGPCCGGTLTDVCCVSLTPLVATYGRVGWRGGCLCETNATERILGPDHEAFLSQVLQVVAELGCDTLANPPPNVPPEVVPYPGCV</sequence>
<keyword evidence="1" id="KW-1133">Transmembrane helix</keyword>
<evidence type="ECO:0000313" key="2">
    <source>
        <dbReference type="EMBL" id="QDZ23590.1"/>
    </source>
</evidence>
<proteinExistence type="predicted"/>
<protein>
    <submittedName>
        <fullName evidence="2">Uncharacterized protein</fullName>
    </submittedName>
</protein>
<gene>
    <name evidence="2" type="ORF">A3770_11p61080</name>
</gene>
<name>A0A5B8MVU8_9CHLO</name>
<dbReference type="Proteomes" id="UP000316726">
    <property type="component" value="Chromosome 11"/>
</dbReference>
<feature type="transmembrane region" description="Helical" evidence="1">
    <location>
        <begin position="21"/>
        <end position="40"/>
    </location>
</feature>
<reference evidence="2 3" key="1">
    <citation type="submission" date="2018-07" db="EMBL/GenBank/DDBJ databases">
        <title>The complete nuclear genome of the prasinophyte Chloropicon primus (CCMP1205).</title>
        <authorList>
            <person name="Pombert J.-F."/>
            <person name="Otis C."/>
            <person name="Turmel M."/>
            <person name="Lemieux C."/>
        </authorList>
    </citation>
    <scope>NUCLEOTIDE SEQUENCE [LARGE SCALE GENOMIC DNA]</scope>
    <source>
        <strain evidence="2 3">CCMP1205</strain>
    </source>
</reference>
<keyword evidence="3" id="KW-1185">Reference proteome</keyword>
<evidence type="ECO:0000256" key="1">
    <source>
        <dbReference type="SAM" id="Phobius"/>
    </source>
</evidence>
<dbReference type="EMBL" id="CP031044">
    <property type="protein sequence ID" value="QDZ23590.1"/>
    <property type="molecule type" value="Genomic_DNA"/>
</dbReference>
<evidence type="ECO:0000313" key="3">
    <source>
        <dbReference type="Proteomes" id="UP000316726"/>
    </source>
</evidence>